<dbReference type="EMBL" id="OUNR01000012">
    <property type="protein sequence ID" value="SPP65073.1"/>
    <property type="molecule type" value="Genomic_DNA"/>
</dbReference>
<dbReference type="AlphaFoldDB" id="A0A330L5M5"/>
<sequence length="124" mass="14107">MQHRAVSRSWVNEQEASVSSINRREEARVEDCHSCSYEIIESGDPQVAAVQEGQMFTLNRSAHGRLLLMDQAPRLNQRIEVHSATLGWRRSTMVYDVRWTRSIQIGPQGDLFLVGCRLTARGPL</sequence>
<evidence type="ECO:0008006" key="3">
    <source>
        <dbReference type="Google" id="ProtNLM"/>
    </source>
</evidence>
<dbReference type="OrthoDB" id="9796515at2"/>
<keyword evidence="2" id="KW-1185">Reference proteome</keyword>
<name>A0A330L5M5_9BACT</name>
<organism evidence="1 2">
    <name type="scientific">Nitrospira lenta</name>
    <dbReference type="NCBI Taxonomy" id="1436998"/>
    <lineage>
        <taxon>Bacteria</taxon>
        <taxon>Pseudomonadati</taxon>
        <taxon>Nitrospirota</taxon>
        <taxon>Nitrospiria</taxon>
        <taxon>Nitrospirales</taxon>
        <taxon>Nitrospiraceae</taxon>
        <taxon>Nitrospira</taxon>
    </lineage>
</organism>
<dbReference type="InParanoid" id="A0A330L5M5"/>
<accession>A0A330L5M5</accession>
<proteinExistence type="predicted"/>
<evidence type="ECO:0000313" key="1">
    <source>
        <dbReference type="EMBL" id="SPP65073.1"/>
    </source>
</evidence>
<dbReference type="Proteomes" id="UP000248168">
    <property type="component" value="Unassembled WGS sequence"/>
</dbReference>
<dbReference type="RefSeq" id="WP_121989370.1">
    <property type="nucleotide sequence ID" value="NZ_OUNR01000012.1"/>
</dbReference>
<evidence type="ECO:0000313" key="2">
    <source>
        <dbReference type="Proteomes" id="UP000248168"/>
    </source>
</evidence>
<gene>
    <name evidence="1" type="ORF">NITLEN_20713</name>
</gene>
<reference evidence="2" key="1">
    <citation type="submission" date="2018-04" db="EMBL/GenBank/DDBJ databases">
        <authorList>
            <person name="Lucker S."/>
            <person name="Sakoula D."/>
        </authorList>
    </citation>
    <scope>NUCLEOTIDE SEQUENCE [LARGE SCALE GENOMIC DNA]</scope>
</reference>
<protein>
    <recommendedName>
        <fullName evidence="3">PilZ domain-containing protein</fullName>
    </recommendedName>
</protein>